<reference evidence="3" key="1">
    <citation type="journal article" date="2013" name="Genome Announc.">
        <title>Draft genome sequence of the basidiomycetous yeast-like fungus Pseudozyma hubeiensis SY62, which produces an abundant amount of the biosurfactant mannosylerythritol lipids.</title>
        <authorList>
            <person name="Konishi M."/>
            <person name="Hatada Y."/>
            <person name="Horiuchi J."/>
        </authorList>
    </citation>
    <scope>NUCLEOTIDE SEQUENCE [LARGE SCALE GENOMIC DNA]</scope>
    <source>
        <strain evidence="3">SY62</strain>
    </source>
</reference>
<gene>
    <name evidence="2" type="ORF">PHSY_004131</name>
</gene>
<protein>
    <submittedName>
        <fullName evidence="2">Uncharacterized protein</fullName>
    </submittedName>
</protein>
<organism evidence="2 3">
    <name type="scientific">Pseudozyma hubeiensis (strain SY62)</name>
    <name type="common">Yeast</name>
    <dbReference type="NCBI Taxonomy" id="1305764"/>
    <lineage>
        <taxon>Eukaryota</taxon>
        <taxon>Fungi</taxon>
        <taxon>Dikarya</taxon>
        <taxon>Basidiomycota</taxon>
        <taxon>Ustilaginomycotina</taxon>
        <taxon>Ustilaginomycetes</taxon>
        <taxon>Ustilaginales</taxon>
        <taxon>Ustilaginaceae</taxon>
        <taxon>Pseudozyma</taxon>
    </lineage>
</organism>
<feature type="compositionally biased region" description="Acidic residues" evidence="1">
    <location>
        <begin position="162"/>
        <end position="176"/>
    </location>
</feature>
<name>R9P5B0_PSEHS</name>
<accession>R9P5B0</accession>
<keyword evidence="3" id="KW-1185">Reference proteome</keyword>
<evidence type="ECO:0000256" key="1">
    <source>
        <dbReference type="SAM" id="MobiDB-lite"/>
    </source>
</evidence>
<proteinExistence type="predicted"/>
<feature type="compositionally biased region" description="Acidic residues" evidence="1">
    <location>
        <begin position="98"/>
        <end position="139"/>
    </location>
</feature>
<dbReference type="Proteomes" id="UP000014071">
    <property type="component" value="Unassembled WGS sequence"/>
</dbReference>
<dbReference type="AlphaFoldDB" id="R9P5B0"/>
<evidence type="ECO:0000313" key="2">
    <source>
        <dbReference type="EMBL" id="GAC96551.1"/>
    </source>
</evidence>
<dbReference type="GeneID" id="24109417"/>
<dbReference type="RefSeq" id="XP_012190138.1">
    <property type="nucleotide sequence ID" value="XM_012334748.1"/>
</dbReference>
<dbReference type="EMBL" id="DF238801">
    <property type="protein sequence ID" value="GAC96551.1"/>
    <property type="molecule type" value="Genomic_DNA"/>
</dbReference>
<sequence length="176" mass="19652">MESRTAIIVAVCYESSDRIKFVAEFICDGFEPERSESLLTTLLFTLRLARLGHASAGICVVSASLVTRLLALRLRFENGGLLPSSAENSSSLVSDEAAKEEEEEVEEEEEEEDDDDADEPDDEEEDDDDDDDEDEDAEEDLRLVLMGPICRDWSCVPSESLSLDDEDESEDEEEES</sequence>
<evidence type="ECO:0000313" key="3">
    <source>
        <dbReference type="Proteomes" id="UP000014071"/>
    </source>
</evidence>
<feature type="region of interest" description="Disordered" evidence="1">
    <location>
        <begin position="80"/>
        <end position="176"/>
    </location>
</feature>
<dbReference type="HOGENOM" id="CLU_1525839_0_0_1"/>